<reference evidence="1 2" key="1">
    <citation type="submission" date="2020-08" db="EMBL/GenBank/DDBJ databases">
        <title>Sequencing the genomes of 1000 actinobacteria strains.</title>
        <authorList>
            <person name="Klenk H.-P."/>
        </authorList>
    </citation>
    <scope>NUCLEOTIDE SEQUENCE [LARGE SCALE GENOMIC DNA]</scope>
    <source>
        <strain evidence="1 2">DSM 45859</strain>
    </source>
</reference>
<name>A0A840IRH6_9PSEU</name>
<keyword evidence="2" id="KW-1185">Reference proteome</keyword>
<gene>
    <name evidence="1" type="ORF">BJY18_001462</name>
</gene>
<comment type="caution">
    <text evidence="1">The sequence shown here is derived from an EMBL/GenBank/DDBJ whole genome shotgun (WGS) entry which is preliminary data.</text>
</comment>
<dbReference type="AlphaFoldDB" id="A0A840IRH6"/>
<evidence type="ECO:0000313" key="2">
    <source>
        <dbReference type="Proteomes" id="UP000581769"/>
    </source>
</evidence>
<dbReference type="RefSeq" id="WP_184778764.1">
    <property type="nucleotide sequence ID" value="NZ_JACHMG010000001.1"/>
</dbReference>
<sequence>MDVTVADLRGLLGSPDDGAILVLVEGRLRTVPADARDSGAIPVISRAALDERLEGRPATDRELELIAATLTTGIAEQGA</sequence>
<organism evidence="1 2">
    <name type="scientific">Amycolatopsis jiangsuensis</name>
    <dbReference type="NCBI Taxonomy" id="1181879"/>
    <lineage>
        <taxon>Bacteria</taxon>
        <taxon>Bacillati</taxon>
        <taxon>Actinomycetota</taxon>
        <taxon>Actinomycetes</taxon>
        <taxon>Pseudonocardiales</taxon>
        <taxon>Pseudonocardiaceae</taxon>
        <taxon>Amycolatopsis</taxon>
    </lineage>
</organism>
<dbReference type="Proteomes" id="UP000581769">
    <property type="component" value="Unassembled WGS sequence"/>
</dbReference>
<proteinExistence type="predicted"/>
<protein>
    <submittedName>
        <fullName evidence="1">Uncharacterized protein</fullName>
    </submittedName>
</protein>
<accession>A0A840IRH6</accession>
<dbReference type="EMBL" id="JACHMG010000001">
    <property type="protein sequence ID" value="MBB4683977.1"/>
    <property type="molecule type" value="Genomic_DNA"/>
</dbReference>
<evidence type="ECO:0000313" key="1">
    <source>
        <dbReference type="EMBL" id="MBB4683977.1"/>
    </source>
</evidence>